<dbReference type="Proteomes" id="UP000245812">
    <property type="component" value="Unassembled WGS sequence"/>
</dbReference>
<evidence type="ECO:0000256" key="5">
    <source>
        <dbReference type="ARBA" id="ARBA00023014"/>
    </source>
</evidence>
<evidence type="ECO:0000259" key="6">
    <source>
        <dbReference type="Pfam" id="PF04055"/>
    </source>
</evidence>
<keyword evidence="7" id="KW-0670">Pyruvate</keyword>
<evidence type="ECO:0000256" key="2">
    <source>
        <dbReference type="ARBA" id="ARBA00022691"/>
    </source>
</evidence>
<evidence type="ECO:0000256" key="3">
    <source>
        <dbReference type="ARBA" id="ARBA00022723"/>
    </source>
</evidence>
<feature type="domain" description="Radical SAM core" evidence="6">
    <location>
        <begin position="24"/>
        <end position="142"/>
    </location>
</feature>
<dbReference type="GO" id="GO:0051536">
    <property type="term" value="F:iron-sulfur cluster binding"/>
    <property type="evidence" value="ECO:0007669"/>
    <property type="project" value="UniProtKB-KW"/>
</dbReference>
<dbReference type="InterPro" id="IPR050377">
    <property type="entry name" value="Radical_SAM_PqqE_MftC-like"/>
</dbReference>
<comment type="caution">
    <text evidence="7">The sequence shown here is derived from an EMBL/GenBank/DDBJ whole genome shotgun (WGS) entry which is preliminary data.</text>
</comment>
<dbReference type="Pfam" id="PF04055">
    <property type="entry name" value="Radical_SAM"/>
    <property type="match status" value="1"/>
</dbReference>
<gene>
    <name evidence="7" type="ORF">C7456_10870</name>
</gene>
<keyword evidence="7" id="KW-0456">Lyase</keyword>
<dbReference type="SFLD" id="SFLDG01094">
    <property type="entry name" value="Uncharacterised_Radical_SAM_Su"/>
    <property type="match status" value="1"/>
</dbReference>
<keyword evidence="5" id="KW-0411">Iron-sulfur</keyword>
<dbReference type="InterPro" id="IPR012840">
    <property type="entry name" value="NrdG2"/>
</dbReference>
<dbReference type="InterPro" id="IPR013785">
    <property type="entry name" value="Aldolase_TIM"/>
</dbReference>
<name>A0A316I0C2_9GAMM</name>
<dbReference type="GO" id="GO:0016829">
    <property type="term" value="F:lyase activity"/>
    <property type="evidence" value="ECO:0007669"/>
    <property type="project" value="UniProtKB-KW"/>
</dbReference>
<dbReference type="InterPro" id="IPR058240">
    <property type="entry name" value="rSAM_sf"/>
</dbReference>
<proteinExistence type="predicted"/>
<dbReference type="RefSeq" id="WP_109723906.1">
    <property type="nucleotide sequence ID" value="NZ_MSZV01000089.1"/>
</dbReference>
<dbReference type="Gene3D" id="3.20.20.70">
    <property type="entry name" value="Aldolase class I"/>
    <property type="match status" value="1"/>
</dbReference>
<dbReference type="PANTHER" id="PTHR11228:SF27">
    <property type="entry name" value="GLYCYL-RADICAL ENZYME ACTIVATING ENZYME MJ1227-RELATED"/>
    <property type="match status" value="1"/>
</dbReference>
<keyword evidence="2" id="KW-0949">S-adenosyl-L-methionine</keyword>
<dbReference type="OrthoDB" id="9792276at2"/>
<evidence type="ECO:0000313" key="7">
    <source>
        <dbReference type="EMBL" id="PWK85775.1"/>
    </source>
</evidence>
<evidence type="ECO:0000256" key="4">
    <source>
        <dbReference type="ARBA" id="ARBA00023004"/>
    </source>
</evidence>
<dbReference type="SUPFAM" id="SSF102114">
    <property type="entry name" value="Radical SAM enzymes"/>
    <property type="match status" value="1"/>
</dbReference>
<dbReference type="PANTHER" id="PTHR11228">
    <property type="entry name" value="RADICAL SAM DOMAIN PROTEIN"/>
    <property type="match status" value="1"/>
</dbReference>
<accession>A0A316I0C2</accession>
<comment type="cofactor">
    <cofactor evidence="1">
        <name>[4Fe-4S] cluster</name>
        <dbReference type="ChEBI" id="CHEBI:49883"/>
    </cofactor>
</comment>
<keyword evidence="4" id="KW-0408">Iron</keyword>
<dbReference type="GO" id="GO:0046872">
    <property type="term" value="F:metal ion binding"/>
    <property type="evidence" value="ECO:0007669"/>
    <property type="project" value="UniProtKB-KW"/>
</dbReference>
<dbReference type="AlphaFoldDB" id="A0A316I0C2"/>
<dbReference type="CDD" id="cd01335">
    <property type="entry name" value="Radical_SAM"/>
    <property type="match status" value="1"/>
</dbReference>
<dbReference type="SFLD" id="SFLDS00029">
    <property type="entry name" value="Radical_SAM"/>
    <property type="match status" value="1"/>
</dbReference>
<sequence>MLAVAGIGRATADALPGGRALTLHLQGCPWRCVHCPDPRWRPPRGVAGVPWEAVRALLQRRRGRLDGVAFAGGEPTAQAALGEAVEEARALGYRVALHTAGIHPERLRPLLPRLDWVALEVKAPWRRYDAVTGVRGSGHRAAAALCALLAGSAPLECRTAWHPALFPPDELYRLADDLAALGVRRWTLRACRAGGRPLPGWRTPDLARLRASFAAFAFRR</sequence>
<keyword evidence="3" id="KW-0479">Metal-binding</keyword>
<dbReference type="InterPro" id="IPR007197">
    <property type="entry name" value="rSAM"/>
</dbReference>
<organism evidence="7 8">
    <name type="scientific">Fulvimonas soli</name>
    <dbReference type="NCBI Taxonomy" id="155197"/>
    <lineage>
        <taxon>Bacteria</taxon>
        <taxon>Pseudomonadati</taxon>
        <taxon>Pseudomonadota</taxon>
        <taxon>Gammaproteobacteria</taxon>
        <taxon>Lysobacterales</taxon>
        <taxon>Rhodanobacteraceae</taxon>
        <taxon>Fulvimonas</taxon>
    </lineage>
</organism>
<protein>
    <submittedName>
        <fullName evidence="7">Pyruvate formate lyase activating enzyme</fullName>
    </submittedName>
</protein>
<reference evidence="7 8" key="1">
    <citation type="submission" date="2018-05" db="EMBL/GenBank/DDBJ databases">
        <title>Genomic Encyclopedia of Type Strains, Phase IV (KMG-IV): sequencing the most valuable type-strain genomes for metagenomic binning, comparative biology and taxonomic classification.</title>
        <authorList>
            <person name="Goeker M."/>
        </authorList>
    </citation>
    <scope>NUCLEOTIDE SEQUENCE [LARGE SCALE GENOMIC DNA]</scope>
    <source>
        <strain evidence="7 8">DSM 14263</strain>
    </source>
</reference>
<evidence type="ECO:0000313" key="8">
    <source>
        <dbReference type="Proteomes" id="UP000245812"/>
    </source>
</evidence>
<evidence type="ECO:0000256" key="1">
    <source>
        <dbReference type="ARBA" id="ARBA00001966"/>
    </source>
</evidence>
<dbReference type="EMBL" id="QGHC01000008">
    <property type="protein sequence ID" value="PWK85775.1"/>
    <property type="molecule type" value="Genomic_DNA"/>
</dbReference>
<keyword evidence="8" id="KW-1185">Reference proteome</keyword>